<keyword evidence="3" id="KW-1185">Reference proteome</keyword>
<proteinExistence type="predicted"/>
<protein>
    <submittedName>
        <fullName evidence="2">Uncharacterized protein</fullName>
    </submittedName>
</protein>
<comment type="caution">
    <text evidence="2">The sequence shown here is derived from an EMBL/GenBank/DDBJ whole genome shotgun (WGS) entry which is preliminary data.</text>
</comment>
<feature type="region of interest" description="Disordered" evidence="1">
    <location>
        <begin position="26"/>
        <end position="52"/>
    </location>
</feature>
<feature type="region of interest" description="Disordered" evidence="1">
    <location>
        <begin position="414"/>
        <end position="483"/>
    </location>
</feature>
<reference evidence="2 3" key="1">
    <citation type="submission" date="2019-03" db="EMBL/GenBank/DDBJ databases">
        <title>First draft genome of Liparis tanakae, snailfish: a comprehensive survey of snailfish specific genes.</title>
        <authorList>
            <person name="Kim W."/>
            <person name="Song I."/>
            <person name="Jeong J.-H."/>
            <person name="Kim D."/>
            <person name="Kim S."/>
            <person name="Ryu S."/>
            <person name="Song J.Y."/>
            <person name="Lee S.K."/>
        </authorList>
    </citation>
    <scope>NUCLEOTIDE SEQUENCE [LARGE SCALE GENOMIC DNA]</scope>
    <source>
        <tissue evidence="2">Muscle</tissue>
    </source>
</reference>
<gene>
    <name evidence="2" type="ORF">EYF80_002260</name>
</gene>
<dbReference type="Proteomes" id="UP000314294">
    <property type="component" value="Unassembled WGS sequence"/>
</dbReference>
<dbReference type="EMBL" id="SRLO01000010">
    <property type="protein sequence ID" value="TNN87543.1"/>
    <property type="molecule type" value="Genomic_DNA"/>
</dbReference>
<feature type="compositionally biased region" description="Low complexity" evidence="1">
    <location>
        <begin position="154"/>
        <end position="164"/>
    </location>
</feature>
<evidence type="ECO:0000313" key="2">
    <source>
        <dbReference type="EMBL" id="TNN87543.1"/>
    </source>
</evidence>
<feature type="compositionally biased region" description="Basic and acidic residues" evidence="1">
    <location>
        <begin position="434"/>
        <end position="457"/>
    </location>
</feature>
<name>A0A4Z2JCN6_9TELE</name>
<dbReference type="AlphaFoldDB" id="A0A4Z2JCN6"/>
<organism evidence="2 3">
    <name type="scientific">Liparis tanakae</name>
    <name type="common">Tanaka's snailfish</name>
    <dbReference type="NCBI Taxonomy" id="230148"/>
    <lineage>
        <taxon>Eukaryota</taxon>
        <taxon>Metazoa</taxon>
        <taxon>Chordata</taxon>
        <taxon>Craniata</taxon>
        <taxon>Vertebrata</taxon>
        <taxon>Euteleostomi</taxon>
        <taxon>Actinopterygii</taxon>
        <taxon>Neopterygii</taxon>
        <taxon>Teleostei</taxon>
        <taxon>Neoteleostei</taxon>
        <taxon>Acanthomorphata</taxon>
        <taxon>Eupercaria</taxon>
        <taxon>Perciformes</taxon>
        <taxon>Cottioidei</taxon>
        <taxon>Cottales</taxon>
        <taxon>Liparidae</taxon>
        <taxon>Liparis</taxon>
    </lineage>
</organism>
<feature type="region of interest" description="Disordered" evidence="1">
    <location>
        <begin position="154"/>
        <end position="179"/>
    </location>
</feature>
<evidence type="ECO:0000256" key="1">
    <source>
        <dbReference type="SAM" id="MobiDB-lite"/>
    </source>
</evidence>
<sequence>MLLIDWLEAVDYHGPLVTRYLMMRGERERREEEEEEGGERGGKEGGEQVGVGPVGVGVGSERRGGLSDAQSRCAWRGAGTLGPALSPLHLLCSPAYLASSERKTYCDIRPMILCPPQPPDNLGQLHLSIVSSTGRVALFPAHVFMLESRSSEAEGAAAGAQSQRPENPEQEPSLLTGCSSPPPGCCVAPWTGRHSQPLEAHPSPNGRSSDHGDVPLCGSGPVLTTKCAARLSLCALQLLLWLNSPVSEWQLRPPVGVVHACVPERFLNQLELWGLPSGQWVGGLVQSEIEEVVLADGWSKTVCDKAVDPTTTNPDLHQFSPTHQAFISRPEPGPSWCTPAAGCRRPSRVGPWSLAAETLNFTGAGGVRGRGVVGGGGGGGGVVGVVQMKGSLRGSLLRCPLRVRLAPRERRALNQLGLSEQERNPPGPGGRRGVCWEHSQEAGEGKKIHDKKSRMDCSRGALTPREASSAASAHAPLARIQTH</sequence>
<accession>A0A4Z2JCN6</accession>
<evidence type="ECO:0000313" key="3">
    <source>
        <dbReference type="Proteomes" id="UP000314294"/>
    </source>
</evidence>